<gene>
    <name evidence="1" type="ORF">VCB98_12100</name>
</gene>
<dbReference type="Proteomes" id="UP001302316">
    <property type="component" value="Unassembled WGS sequence"/>
</dbReference>
<evidence type="ECO:0000313" key="2">
    <source>
        <dbReference type="Proteomes" id="UP001302316"/>
    </source>
</evidence>
<dbReference type="AlphaFoldDB" id="A0AAP6MNE8"/>
<proteinExistence type="predicted"/>
<keyword evidence="2" id="KW-1185">Reference proteome</keyword>
<sequence>MSFYQRHAFFCTNQRDNGRACCQDHGASELRRYARERLKEAGVFDAGGIRASAAGCLGRCEEGPVIVVYPEGTWYTYFSREDVDLIIDEHLLGGRIVDSLRI</sequence>
<comment type="caution">
    <text evidence="1">The sequence shown here is derived from an EMBL/GenBank/DDBJ whole genome shotgun (WGS) entry which is preliminary data.</text>
</comment>
<organism evidence="1 2">
    <name type="scientific">Natronospira elongata</name>
    <dbReference type="NCBI Taxonomy" id="3110268"/>
    <lineage>
        <taxon>Bacteria</taxon>
        <taxon>Pseudomonadati</taxon>
        <taxon>Pseudomonadota</taxon>
        <taxon>Gammaproteobacteria</taxon>
        <taxon>Natronospirales</taxon>
        <taxon>Natronospiraceae</taxon>
        <taxon>Natronospira</taxon>
    </lineage>
</organism>
<reference evidence="1 2" key="1">
    <citation type="submission" date="2023-12" db="EMBL/GenBank/DDBJ databases">
        <title>Whole-genome sequencing of halo(alkali)philic microorganisms from hypersaline lakes.</title>
        <authorList>
            <person name="Sorokin D.Y."/>
            <person name="Merkel A.Y."/>
            <person name="Messina E."/>
            <person name="Yakimov M."/>
        </authorList>
    </citation>
    <scope>NUCLEOTIDE SEQUENCE [LARGE SCALE GENOMIC DNA]</scope>
    <source>
        <strain evidence="1 2">AB-CW1</strain>
    </source>
</reference>
<dbReference type="Gene3D" id="3.40.30.10">
    <property type="entry name" value="Glutaredoxin"/>
    <property type="match status" value="1"/>
</dbReference>
<dbReference type="EMBL" id="JAYGII010000039">
    <property type="protein sequence ID" value="MEA5446561.1"/>
    <property type="molecule type" value="Genomic_DNA"/>
</dbReference>
<evidence type="ECO:0000313" key="1">
    <source>
        <dbReference type="EMBL" id="MEA5446561.1"/>
    </source>
</evidence>
<name>A0AAP6MNE8_9GAMM</name>
<dbReference type="CDD" id="cd02980">
    <property type="entry name" value="TRX_Fd_family"/>
    <property type="match status" value="1"/>
</dbReference>
<dbReference type="SUPFAM" id="SSF52833">
    <property type="entry name" value="Thioredoxin-like"/>
    <property type="match status" value="1"/>
</dbReference>
<protein>
    <submittedName>
        <fullName evidence="1">(2Fe-2S) ferredoxin domain-containing protein</fullName>
    </submittedName>
</protein>
<accession>A0AAP6MNE8</accession>
<dbReference type="InterPro" id="IPR036249">
    <property type="entry name" value="Thioredoxin-like_sf"/>
</dbReference>
<dbReference type="RefSeq" id="WP_346052892.1">
    <property type="nucleotide sequence ID" value="NZ_JAYGII010000039.1"/>
</dbReference>